<evidence type="ECO:0000313" key="3">
    <source>
        <dbReference type="Proteomes" id="UP000054935"/>
    </source>
</evidence>
<feature type="compositionally biased region" description="Low complexity" evidence="1">
    <location>
        <begin position="28"/>
        <end position="39"/>
    </location>
</feature>
<evidence type="ECO:0000313" key="2">
    <source>
        <dbReference type="EMBL" id="CUH82688.1"/>
    </source>
</evidence>
<feature type="region of interest" description="Disordered" evidence="1">
    <location>
        <begin position="13"/>
        <end position="57"/>
    </location>
</feature>
<dbReference type="RefSeq" id="WP_143595965.1">
    <property type="nucleotide sequence ID" value="NZ_CYSE01000020.1"/>
</dbReference>
<sequence length="104" mass="10224">MSRIYKSTCHDLFGPVSFGGGGGGSSGGRNDSGSRSTGGLQQTGSYTDWNGDGDSRDEAGVVATTAVGFATGPVGGIVGGLAGGLAYAYDNQSGGTTQGRNNPR</sequence>
<evidence type="ECO:0000256" key="1">
    <source>
        <dbReference type="SAM" id="MobiDB-lite"/>
    </source>
</evidence>
<keyword evidence="3" id="KW-1185">Reference proteome</keyword>
<dbReference type="Proteomes" id="UP000054935">
    <property type="component" value="Unassembled WGS sequence"/>
</dbReference>
<reference evidence="2 3" key="1">
    <citation type="submission" date="2015-09" db="EMBL/GenBank/DDBJ databases">
        <authorList>
            <consortium name="Swine Surveillance"/>
        </authorList>
    </citation>
    <scope>NUCLEOTIDE SEQUENCE [LARGE SCALE GENOMIC DNA]</scope>
    <source>
        <strain evidence="2 3">CECT 7648</strain>
    </source>
</reference>
<proteinExistence type="predicted"/>
<accession>A0A0P1GLK6</accession>
<name>A0A0P1GLK6_9RHOB</name>
<organism evidence="2 3">
    <name type="scientific">Tropicibacter naphthalenivorans</name>
    <dbReference type="NCBI Taxonomy" id="441103"/>
    <lineage>
        <taxon>Bacteria</taxon>
        <taxon>Pseudomonadati</taxon>
        <taxon>Pseudomonadota</taxon>
        <taxon>Alphaproteobacteria</taxon>
        <taxon>Rhodobacterales</taxon>
        <taxon>Roseobacteraceae</taxon>
        <taxon>Tropicibacter</taxon>
    </lineage>
</organism>
<feature type="compositionally biased region" description="Gly residues" evidence="1">
    <location>
        <begin position="17"/>
        <end position="27"/>
    </location>
</feature>
<dbReference type="EMBL" id="CYSE01000020">
    <property type="protein sequence ID" value="CUH82688.1"/>
    <property type="molecule type" value="Genomic_DNA"/>
</dbReference>
<dbReference type="AlphaFoldDB" id="A0A0P1GLK6"/>
<protein>
    <submittedName>
        <fullName evidence="2">Uncharacterized protein</fullName>
    </submittedName>
</protein>
<dbReference type="STRING" id="441103.TRN7648_04231"/>
<gene>
    <name evidence="2" type="ORF">TRN7648_04231</name>
</gene>